<dbReference type="OrthoDB" id="7069048at2"/>
<protein>
    <recommendedName>
        <fullName evidence="3">HD domain-containing protein</fullName>
    </recommendedName>
</protein>
<accession>A0A095X2G6</accession>
<evidence type="ECO:0000313" key="1">
    <source>
        <dbReference type="EMBL" id="KGF03906.1"/>
    </source>
</evidence>
<sequence length="196" mass="23354">MRVIDILENERWIRKYDFYQDFMKSTYYESLIDSYKRLNQKILFKSHVHGPAHIERVIFFVHLLAFYNKLDFYDLDVLRNAASLHDTRRRDDSYDPGHGPRAAVESIGYSYARDEDKKIIQAVIAAHSPEDEAMDKIIKNFIGPEDDFARTKFLAELFKDADALDRVRINHLDPRYLRNSFSKDLVEFSYDLYEHF</sequence>
<dbReference type="AlphaFoldDB" id="A0A095X2G6"/>
<gene>
    <name evidence="1" type="ORF">HMPREF1630_05560</name>
</gene>
<dbReference type="EMBL" id="JRMW01000035">
    <property type="protein sequence ID" value="KGF03906.1"/>
    <property type="molecule type" value="Genomic_DNA"/>
</dbReference>
<proteinExistence type="predicted"/>
<name>A0A095X2G6_9FIRM</name>
<dbReference type="Proteomes" id="UP000029579">
    <property type="component" value="Unassembled WGS sequence"/>
</dbReference>
<dbReference type="Gene3D" id="1.10.3210.10">
    <property type="entry name" value="Hypothetical protein af1432"/>
    <property type="match status" value="1"/>
</dbReference>
<evidence type="ECO:0000313" key="2">
    <source>
        <dbReference type="Proteomes" id="UP000029579"/>
    </source>
</evidence>
<dbReference type="SUPFAM" id="SSF109604">
    <property type="entry name" value="HD-domain/PDEase-like"/>
    <property type="match status" value="1"/>
</dbReference>
<dbReference type="eggNOG" id="COG1418">
    <property type="taxonomic scope" value="Bacteria"/>
</dbReference>
<comment type="caution">
    <text evidence="1">The sequence shown here is derived from an EMBL/GenBank/DDBJ whole genome shotgun (WGS) entry which is preliminary data.</text>
</comment>
<dbReference type="RefSeq" id="WP_037327808.1">
    <property type="nucleotide sequence ID" value="NZ_JRMW01000035.1"/>
</dbReference>
<reference evidence="1 2" key="1">
    <citation type="submission" date="2014-07" db="EMBL/GenBank/DDBJ databases">
        <authorList>
            <person name="McCorrison J."/>
            <person name="Sanka R."/>
            <person name="Torralba M."/>
            <person name="Gillis M."/>
            <person name="Haft D.H."/>
            <person name="Methe B."/>
            <person name="Sutton G."/>
            <person name="Nelson K.E."/>
        </authorList>
    </citation>
    <scope>NUCLEOTIDE SEQUENCE [LARGE SCALE GENOMIC DNA]</scope>
    <source>
        <strain evidence="1 2">S7-1-13</strain>
    </source>
</reference>
<organism evidence="1 2">
    <name type="scientific">Anaerococcus lactolyticus S7-1-13</name>
    <dbReference type="NCBI Taxonomy" id="1284686"/>
    <lineage>
        <taxon>Bacteria</taxon>
        <taxon>Bacillati</taxon>
        <taxon>Bacillota</taxon>
        <taxon>Tissierellia</taxon>
        <taxon>Tissierellales</taxon>
        <taxon>Peptoniphilaceae</taxon>
        <taxon>Anaerococcus</taxon>
    </lineage>
</organism>
<evidence type="ECO:0008006" key="3">
    <source>
        <dbReference type="Google" id="ProtNLM"/>
    </source>
</evidence>